<dbReference type="Proteomes" id="UP000774958">
    <property type="component" value="Unassembled WGS sequence"/>
</dbReference>
<sequence length="130" mass="13744">MTHPNQIELAPLLDRLTPGAHILISGDDGHLCHALREAGMVVSACCDAIPAAMTASARGGVPVRAVPLHRMSSIVPFDGACRIGGEHHWHADLRALRALLKAGAPLLVLGTPPAGEPPEWHREGAILFHD</sequence>
<dbReference type="RefSeq" id="WP_050664985.1">
    <property type="nucleotide sequence ID" value="NZ_CDDB01000011.1"/>
</dbReference>
<dbReference type="EMBL" id="JAIRBT010000025">
    <property type="protein sequence ID" value="MBZ6067731.1"/>
    <property type="molecule type" value="Genomic_DNA"/>
</dbReference>
<dbReference type="EMBL" id="CP013067">
    <property type="protein sequence ID" value="ALP41037.1"/>
    <property type="molecule type" value="Genomic_DNA"/>
</dbReference>
<dbReference type="STRING" id="652.WL1483_1618"/>
<evidence type="ECO:0000313" key="1">
    <source>
        <dbReference type="EMBL" id="ALP41037.1"/>
    </source>
</evidence>
<organism evidence="1 3">
    <name type="scientific">Aeromonas schubertii</name>
    <dbReference type="NCBI Taxonomy" id="652"/>
    <lineage>
        <taxon>Bacteria</taxon>
        <taxon>Pseudomonadati</taxon>
        <taxon>Pseudomonadota</taxon>
        <taxon>Gammaproteobacteria</taxon>
        <taxon>Aeromonadales</taxon>
        <taxon>Aeromonadaceae</taxon>
        <taxon>Aeromonas</taxon>
    </lineage>
</organism>
<evidence type="ECO:0000313" key="2">
    <source>
        <dbReference type="EMBL" id="MBZ6067731.1"/>
    </source>
</evidence>
<accession>A0A0S2SH58</accession>
<dbReference type="PATRIC" id="fig|652.5.peg.1126"/>
<evidence type="ECO:0000313" key="3">
    <source>
        <dbReference type="Proteomes" id="UP000058114"/>
    </source>
</evidence>
<reference evidence="1 3" key="2">
    <citation type="journal article" date="2016" name="Genome Announc.">
        <title>Complete Genome Sequence of the Highly Virulent Aeromonas schubertii Strain WL1483, Isolated from Diseased Snakehead Fish (Channa argus) in China.</title>
        <authorList>
            <person name="Liu L."/>
            <person name="Li N."/>
            <person name="Zhang D."/>
            <person name="Fu X."/>
            <person name="Shi C."/>
            <person name="Lin Q."/>
            <person name="Hao G."/>
        </authorList>
    </citation>
    <scope>NUCLEOTIDE SEQUENCE [LARGE SCALE GENOMIC DNA]</scope>
    <source>
        <strain evidence="1 3">WL1483</strain>
    </source>
</reference>
<evidence type="ECO:0000313" key="4">
    <source>
        <dbReference type="Proteomes" id="UP000774958"/>
    </source>
</evidence>
<proteinExistence type="predicted"/>
<reference evidence="2 4" key="3">
    <citation type="submission" date="2021-09" db="EMBL/GenBank/DDBJ databases">
        <title>Aeromonas schubertii isolated from Asian sea bass.</title>
        <authorList>
            <person name="Pinpimai K."/>
        </authorList>
    </citation>
    <scope>NUCLEOTIDE SEQUENCE [LARGE SCALE GENOMIC DNA]</scope>
    <source>
        <strain evidence="2 4">CHULA2021a</strain>
    </source>
</reference>
<name>A0A0S2SH58_9GAMM</name>
<protein>
    <submittedName>
        <fullName evidence="1">Uncharacterized protein</fullName>
    </submittedName>
</protein>
<dbReference type="Proteomes" id="UP000058114">
    <property type="component" value="Chromosome"/>
</dbReference>
<gene>
    <name evidence="2" type="ORF">LA374_16175</name>
    <name evidence="1" type="ORF">WL1483_1618</name>
</gene>
<dbReference type="OrthoDB" id="9804086at2"/>
<dbReference type="KEGG" id="asr:WL1483_1618"/>
<dbReference type="AlphaFoldDB" id="A0A0S2SH58"/>
<reference evidence="3" key="1">
    <citation type="submission" date="2015-10" db="EMBL/GenBank/DDBJ databases">
        <title>Complete Genome Sequence of Aeromonas schubertii strain WL1483.</title>
        <authorList>
            <person name="Liu L."/>
        </authorList>
    </citation>
    <scope>NUCLEOTIDE SEQUENCE [LARGE SCALE GENOMIC DNA]</scope>
    <source>
        <strain evidence="3">WL1483</strain>
    </source>
</reference>
<keyword evidence="4" id="KW-1185">Reference proteome</keyword>